<gene>
    <name evidence="1" type="ORF">KV110_17115</name>
</gene>
<organism evidence="1 2">
    <name type="scientific">Nocardia iowensis</name>
    <dbReference type="NCBI Taxonomy" id="204891"/>
    <lineage>
        <taxon>Bacteria</taxon>
        <taxon>Bacillati</taxon>
        <taxon>Actinomycetota</taxon>
        <taxon>Actinomycetes</taxon>
        <taxon>Mycobacteriales</taxon>
        <taxon>Nocardiaceae</taxon>
        <taxon>Nocardia</taxon>
    </lineage>
</organism>
<dbReference type="EMBL" id="CP078145">
    <property type="protein sequence ID" value="QXN94616.1"/>
    <property type="molecule type" value="Genomic_DNA"/>
</dbReference>
<keyword evidence="2" id="KW-1185">Reference proteome</keyword>
<evidence type="ECO:0000313" key="1">
    <source>
        <dbReference type="EMBL" id="QXN94616.1"/>
    </source>
</evidence>
<reference evidence="1 2" key="1">
    <citation type="submission" date="2021-07" db="EMBL/GenBank/DDBJ databases">
        <title>Whole Genome Sequence of Nocardia Iowensis.</title>
        <authorList>
            <person name="Lamm A."/>
            <person name="Collins-Fairclough A.M."/>
            <person name="Bunk B."/>
            <person name="Sproer C."/>
        </authorList>
    </citation>
    <scope>NUCLEOTIDE SEQUENCE [LARGE SCALE GENOMIC DNA]</scope>
    <source>
        <strain evidence="1 2">NRRL 5646</strain>
    </source>
</reference>
<evidence type="ECO:0008006" key="3">
    <source>
        <dbReference type="Google" id="ProtNLM"/>
    </source>
</evidence>
<dbReference type="RefSeq" id="WP_218477238.1">
    <property type="nucleotide sequence ID" value="NZ_BAABJN010000015.1"/>
</dbReference>
<accession>A0ABX8RZB7</accession>
<evidence type="ECO:0000313" key="2">
    <source>
        <dbReference type="Proteomes" id="UP000694257"/>
    </source>
</evidence>
<proteinExistence type="predicted"/>
<sequence length="102" mass="11509">MHVDLGRLRTLAMWVLLDSDDMEALGPVAAGLREQLATELSGSRLAFQLRTLLNQMDNRIENRADNLADFGHALSALADEYERADHESASRLQRNTDMLENR</sequence>
<dbReference type="Proteomes" id="UP000694257">
    <property type="component" value="Chromosome"/>
</dbReference>
<name>A0ABX8RZB7_NOCIO</name>
<protein>
    <recommendedName>
        <fullName evidence="3">GGDEF domain-containing protein</fullName>
    </recommendedName>
</protein>